<dbReference type="Proteomes" id="UP000216857">
    <property type="component" value="Unassembled WGS sequence"/>
</dbReference>
<protein>
    <recommendedName>
        <fullName evidence="3">Lipoprotein</fullName>
    </recommendedName>
</protein>
<reference evidence="1" key="1">
    <citation type="submission" date="2017-05" db="EMBL/GenBank/DDBJ databases">
        <title>Complete and WGS of Bordetella genogroups.</title>
        <authorList>
            <person name="Spilker T."/>
            <person name="Lipuma J."/>
        </authorList>
    </citation>
    <scope>NUCLEOTIDE SEQUENCE</scope>
    <source>
        <strain evidence="1">AU21707</strain>
    </source>
</reference>
<dbReference type="PROSITE" id="PS51257">
    <property type="entry name" value="PROKAR_LIPOPROTEIN"/>
    <property type="match status" value="1"/>
</dbReference>
<evidence type="ECO:0008006" key="3">
    <source>
        <dbReference type="Google" id="ProtNLM"/>
    </source>
</evidence>
<accession>A0A261R478</accession>
<evidence type="ECO:0000313" key="2">
    <source>
        <dbReference type="Proteomes" id="UP000216857"/>
    </source>
</evidence>
<dbReference type="AlphaFoldDB" id="A0A261R478"/>
<evidence type="ECO:0000313" key="1">
    <source>
        <dbReference type="EMBL" id="OZI19557.1"/>
    </source>
</evidence>
<organism evidence="1 2">
    <name type="scientific">Bordetella genomosp. 9</name>
    <dbReference type="NCBI Taxonomy" id="1416803"/>
    <lineage>
        <taxon>Bacteria</taxon>
        <taxon>Pseudomonadati</taxon>
        <taxon>Pseudomonadota</taxon>
        <taxon>Betaproteobacteria</taxon>
        <taxon>Burkholderiales</taxon>
        <taxon>Alcaligenaceae</taxon>
        <taxon>Bordetella</taxon>
    </lineage>
</organism>
<sequence length="137" mass="15041">MHEFRSIPTIRLRLALPLVLLALAGCAANVLSSPASLSPAPELSSSPVLVAREEADITLPTQYTRRIPMHSRWRLVGHLPEGDVYRPVDTVFTIEGRQVHEAYLVVSGGNLVGFYLPGEKRYSALNSRIPLNLGEAQ</sequence>
<keyword evidence="2" id="KW-1185">Reference proteome</keyword>
<proteinExistence type="predicted"/>
<gene>
    <name evidence="1" type="ORF">CAL26_18270</name>
</gene>
<comment type="caution">
    <text evidence="1">The sequence shown here is derived from an EMBL/GenBank/DDBJ whole genome shotgun (WGS) entry which is preliminary data.</text>
</comment>
<dbReference type="EMBL" id="NEVJ01000003">
    <property type="protein sequence ID" value="OZI19557.1"/>
    <property type="molecule type" value="Genomic_DNA"/>
</dbReference>
<name>A0A261R478_9BORD</name>